<dbReference type="Proteomes" id="UP000292957">
    <property type="component" value="Unassembled WGS sequence"/>
</dbReference>
<keyword evidence="2" id="KW-0472">Membrane</keyword>
<gene>
    <name evidence="3" type="ORF">BD311DRAFT_759064</name>
</gene>
<accession>A0A4Q9MNS4</accession>
<reference evidence="3" key="1">
    <citation type="submission" date="2019-01" db="EMBL/GenBank/DDBJ databases">
        <title>Draft genome sequences of three monokaryotic isolates of the white-rot basidiomycete fungus Dichomitus squalens.</title>
        <authorList>
            <consortium name="DOE Joint Genome Institute"/>
            <person name="Lopez S.C."/>
            <person name="Andreopoulos B."/>
            <person name="Pangilinan J."/>
            <person name="Lipzen A."/>
            <person name="Riley R."/>
            <person name="Ahrendt S."/>
            <person name="Ng V."/>
            <person name="Barry K."/>
            <person name="Daum C."/>
            <person name="Grigoriev I.V."/>
            <person name="Hilden K.S."/>
            <person name="Makela M.R."/>
            <person name="de Vries R.P."/>
        </authorList>
    </citation>
    <scope>NUCLEOTIDE SEQUENCE [LARGE SCALE GENOMIC DNA]</scope>
    <source>
        <strain evidence="3">OM18370.1</strain>
    </source>
</reference>
<organism evidence="3">
    <name type="scientific">Dichomitus squalens</name>
    <dbReference type="NCBI Taxonomy" id="114155"/>
    <lineage>
        <taxon>Eukaryota</taxon>
        <taxon>Fungi</taxon>
        <taxon>Dikarya</taxon>
        <taxon>Basidiomycota</taxon>
        <taxon>Agaricomycotina</taxon>
        <taxon>Agaricomycetes</taxon>
        <taxon>Polyporales</taxon>
        <taxon>Polyporaceae</taxon>
        <taxon>Dichomitus</taxon>
    </lineage>
</organism>
<feature type="compositionally biased region" description="Acidic residues" evidence="1">
    <location>
        <begin position="51"/>
        <end position="62"/>
    </location>
</feature>
<keyword evidence="2" id="KW-1133">Transmembrane helix</keyword>
<name>A0A4Q9MNS4_9APHY</name>
<sequence length="62" mass="6996">MMCYEPMELLYLTVYLVSLAIVVNIVIIPPSSLDSKIIPLDQEPTSRPSDEFYDVYDGADPD</sequence>
<dbReference type="AlphaFoldDB" id="A0A4Q9MNS4"/>
<feature type="transmembrane region" description="Helical" evidence="2">
    <location>
        <begin position="9"/>
        <end position="28"/>
    </location>
</feature>
<protein>
    <submittedName>
        <fullName evidence="3">Uncharacterized protein</fullName>
    </submittedName>
</protein>
<evidence type="ECO:0000313" key="3">
    <source>
        <dbReference type="EMBL" id="TBU28042.1"/>
    </source>
</evidence>
<keyword evidence="2" id="KW-0812">Transmembrane</keyword>
<feature type="region of interest" description="Disordered" evidence="1">
    <location>
        <begin position="39"/>
        <end position="62"/>
    </location>
</feature>
<dbReference type="EMBL" id="ML143425">
    <property type="protein sequence ID" value="TBU28042.1"/>
    <property type="molecule type" value="Genomic_DNA"/>
</dbReference>
<proteinExistence type="predicted"/>
<evidence type="ECO:0000256" key="1">
    <source>
        <dbReference type="SAM" id="MobiDB-lite"/>
    </source>
</evidence>
<evidence type="ECO:0000256" key="2">
    <source>
        <dbReference type="SAM" id="Phobius"/>
    </source>
</evidence>